<feature type="transmembrane region" description="Helical" evidence="6">
    <location>
        <begin position="100"/>
        <end position="120"/>
    </location>
</feature>
<evidence type="ECO:0000256" key="1">
    <source>
        <dbReference type="ARBA" id="ARBA00004651"/>
    </source>
</evidence>
<organism evidence="7 8">
    <name type="scientific">Shewanella decolorationis S12</name>
    <dbReference type="NCBI Taxonomy" id="1353536"/>
    <lineage>
        <taxon>Bacteria</taxon>
        <taxon>Pseudomonadati</taxon>
        <taxon>Pseudomonadota</taxon>
        <taxon>Gammaproteobacteria</taxon>
        <taxon>Alteromonadales</taxon>
        <taxon>Shewanellaceae</taxon>
        <taxon>Shewanella</taxon>
    </lineage>
</organism>
<protein>
    <submittedName>
        <fullName evidence="7">Atp synthase i chain</fullName>
    </submittedName>
</protein>
<dbReference type="InterPro" id="IPR005598">
    <property type="entry name" value="ATP_synth_I"/>
</dbReference>
<keyword evidence="8" id="KW-1185">Reference proteome</keyword>
<comment type="subcellular location">
    <subcellularLocation>
        <location evidence="1">Cell membrane</location>
        <topology evidence="1">Multi-pass membrane protein</topology>
    </subcellularLocation>
</comment>
<evidence type="ECO:0000313" key="8">
    <source>
        <dbReference type="Proteomes" id="UP000017548"/>
    </source>
</evidence>
<keyword evidence="3 6" id="KW-0812">Transmembrane</keyword>
<keyword evidence="4 6" id="KW-1133">Transmembrane helix</keyword>
<proteinExistence type="predicted"/>
<accession>A0ABN0PQM8</accession>
<evidence type="ECO:0000256" key="5">
    <source>
        <dbReference type="ARBA" id="ARBA00023136"/>
    </source>
</evidence>
<gene>
    <name evidence="7" type="ORF">SHD_0902</name>
</gene>
<keyword evidence="2" id="KW-1003">Cell membrane</keyword>
<evidence type="ECO:0000313" key="7">
    <source>
        <dbReference type="EMBL" id="ESE42493.1"/>
    </source>
</evidence>
<feature type="transmembrane region" description="Helical" evidence="6">
    <location>
        <begin position="126"/>
        <end position="148"/>
    </location>
</feature>
<feature type="transmembrane region" description="Helical" evidence="6">
    <location>
        <begin position="40"/>
        <end position="61"/>
    </location>
</feature>
<evidence type="ECO:0000256" key="4">
    <source>
        <dbReference type="ARBA" id="ARBA00022989"/>
    </source>
</evidence>
<dbReference type="Pfam" id="PF03899">
    <property type="entry name" value="ATP-synt_I"/>
    <property type="match status" value="1"/>
</dbReference>
<evidence type="ECO:0000256" key="6">
    <source>
        <dbReference type="SAM" id="Phobius"/>
    </source>
</evidence>
<evidence type="ECO:0000256" key="3">
    <source>
        <dbReference type="ARBA" id="ARBA00022692"/>
    </source>
</evidence>
<evidence type="ECO:0000256" key="2">
    <source>
        <dbReference type="ARBA" id="ARBA00022475"/>
    </source>
</evidence>
<reference evidence="7 8" key="1">
    <citation type="journal article" date="2013" name="Genome Announc.">
        <title>Draft Genome Sequence of Shewanella decolorationis S12, a Dye-Degrading Bacterium Isolated from a Wastewater Treatment Plant.</title>
        <authorList>
            <person name="Xu M."/>
            <person name="Fang Y."/>
            <person name="Liu J."/>
            <person name="Chen X."/>
            <person name="Sun G."/>
            <person name="Guo J."/>
            <person name="Hua Z."/>
            <person name="Tu Q."/>
            <person name="Wu L."/>
            <person name="Zhou J."/>
            <person name="Liu X."/>
        </authorList>
    </citation>
    <scope>NUCLEOTIDE SEQUENCE [LARGE SCALE GENOMIC DNA]</scope>
    <source>
        <strain evidence="7 8">S12</strain>
    </source>
</reference>
<dbReference type="Proteomes" id="UP000017548">
    <property type="component" value="Unassembled WGS sequence"/>
</dbReference>
<keyword evidence="5 6" id="KW-0472">Membrane</keyword>
<feature type="transmembrane region" description="Helical" evidence="6">
    <location>
        <begin position="67"/>
        <end position="88"/>
    </location>
</feature>
<name>A0ABN0PQM8_9GAMM</name>
<dbReference type="EMBL" id="AXZL01000050">
    <property type="protein sequence ID" value="ESE42493.1"/>
    <property type="molecule type" value="Genomic_DNA"/>
</dbReference>
<sequence>MHRQKYGYLSSGHRNKKYECGEDELSKVLARRGRWSAYKLVMMQAAVAGGASILFFVVWGVQFGYSALAGGSIAVLPNFVFATLAFSHTGASSAAKVIKTFYWGEAVKLLLTIAMFSLVFSKLEVAFLPLFVCYVLTLIVHWTAPLYFKQS</sequence>
<comment type="caution">
    <text evidence="7">The sequence shown here is derived from an EMBL/GenBank/DDBJ whole genome shotgun (WGS) entry which is preliminary data.</text>
</comment>